<evidence type="ECO:0000256" key="2">
    <source>
        <dbReference type="ARBA" id="ARBA00023125"/>
    </source>
</evidence>
<dbReference type="EMBL" id="VLJV01000001">
    <property type="protein sequence ID" value="TWH18673.1"/>
    <property type="molecule type" value="Genomic_DNA"/>
</dbReference>
<dbReference type="Gene3D" id="1.10.10.10">
    <property type="entry name" value="Winged helix-like DNA-binding domain superfamily/Winged helix DNA-binding domain"/>
    <property type="match status" value="1"/>
</dbReference>
<dbReference type="GO" id="GO:0003700">
    <property type="term" value="F:DNA-binding transcription factor activity"/>
    <property type="evidence" value="ECO:0007669"/>
    <property type="project" value="InterPro"/>
</dbReference>
<dbReference type="PANTHER" id="PTHR43537">
    <property type="entry name" value="TRANSCRIPTIONAL REGULATOR, GNTR FAMILY"/>
    <property type="match status" value="1"/>
</dbReference>
<dbReference type="SUPFAM" id="SSF48008">
    <property type="entry name" value="GntR ligand-binding domain-like"/>
    <property type="match status" value="1"/>
</dbReference>
<dbReference type="PROSITE" id="PS50949">
    <property type="entry name" value="HTH_GNTR"/>
    <property type="match status" value="1"/>
</dbReference>
<proteinExistence type="predicted"/>
<dbReference type="CDD" id="cd07377">
    <property type="entry name" value="WHTH_GntR"/>
    <property type="match status" value="1"/>
</dbReference>
<dbReference type="OrthoDB" id="3186208at2"/>
<dbReference type="InterPro" id="IPR036388">
    <property type="entry name" value="WH-like_DNA-bd_sf"/>
</dbReference>
<dbReference type="InterPro" id="IPR000524">
    <property type="entry name" value="Tscrpt_reg_HTH_GntR"/>
</dbReference>
<protein>
    <submittedName>
        <fullName evidence="5">DNA-binding GntR family transcriptional regulator</fullName>
    </submittedName>
</protein>
<sequence>MPVPSTEVRSGYAGAVDLPEAAGSALRKSGSRLNNAVYDQLKDRLMEGTYAAGERLSAEALRVEFGISKQPVMEALRRLAGDGMVEIVPQVGSRVMTYHLREVADFYVMFGGFEGTIAGMAAQRRTNAQLEELDSISDRVDALRADADPGKRSRGYRVLNREFHHAIHAMAHSQIAAETSRRLWDLSDFLINTTGIPQPLSSALDGRHADHEQIREAIHAQDPECARREMERHIVTTVDVIHNEARAAENVDAS</sequence>
<evidence type="ECO:0000313" key="6">
    <source>
        <dbReference type="Proteomes" id="UP000317303"/>
    </source>
</evidence>
<organism evidence="5 6">
    <name type="scientific">Prauserella rugosa</name>
    <dbReference type="NCBI Taxonomy" id="43354"/>
    <lineage>
        <taxon>Bacteria</taxon>
        <taxon>Bacillati</taxon>
        <taxon>Actinomycetota</taxon>
        <taxon>Actinomycetes</taxon>
        <taxon>Pseudonocardiales</taxon>
        <taxon>Pseudonocardiaceae</taxon>
        <taxon>Prauserella</taxon>
    </lineage>
</organism>
<reference evidence="5 6" key="1">
    <citation type="submission" date="2019-07" db="EMBL/GenBank/DDBJ databases">
        <title>R&amp;d 2014.</title>
        <authorList>
            <person name="Klenk H.-P."/>
        </authorList>
    </citation>
    <scope>NUCLEOTIDE SEQUENCE [LARGE SCALE GENOMIC DNA]</scope>
    <source>
        <strain evidence="5 6">DSM 43194</strain>
    </source>
</reference>
<dbReference type="InterPro" id="IPR008920">
    <property type="entry name" value="TF_FadR/GntR_C"/>
</dbReference>
<dbReference type="SMART" id="SM00895">
    <property type="entry name" value="FCD"/>
    <property type="match status" value="1"/>
</dbReference>
<keyword evidence="2 5" id="KW-0238">DNA-binding</keyword>
<gene>
    <name evidence="5" type="ORF">JD82_00494</name>
</gene>
<dbReference type="AlphaFoldDB" id="A0A660CAB2"/>
<keyword evidence="1" id="KW-0805">Transcription regulation</keyword>
<feature type="domain" description="HTH gntR-type" evidence="4">
    <location>
        <begin position="31"/>
        <end position="98"/>
    </location>
</feature>
<evidence type="ECO:0000313" key="5">
    <source>
        <dbReference type="EMBL" id="TWH18673.1"/>
    </source>
</evidence>
<dbReference type="InterPro" id="IPR036390">
    <property type="entry name" value="WH_DNA-bd_sf"/>
</dbReference>
<dbReference type="Pfam" id="PF07729">
    <property type="entry name" value="FCD"/>
    <property type="match status" value="1"/>
</dbReference>
<dbReference type="PANTHER" id="PTHR43537:SF24">
    <property type="entry name" value="GLUCONATE OPERON TRANSCRIPTIONAL REPRESSOR"/>
    <property type="match status" value="1"/>
</dbReference>
<dbReference type="SUPFAM" id="SSF46785">
    <property type="entry name" value="Winged helix' DNA-binding domain"/>
    <property type="match status" value="1"/>
</dbReference>
<accession>A0A660CAB2</accession>
<name>A0A660CAB2_9PSEU</name>
<dbReference type="Pfam" id="PF00392">
    <property type="entry name" value="GntR"/>
    <property type="match status" value="1"/>
</dbReference>
<dbReference type="InterPro" id="IPR011711">
    <property type="entry name" value="GntR_C"/>
</dbReference>
<keyword evidence="3" id="KW-0804">Transcription</keyword>
<evidence type="ECO:0000259" key="4">
    <source>
        <dbReference type="PROSITE" id="PS50949"/>
    </source>
</evidence>
<comment type="caution">
    <text evidence="5">The sequence shown here is derived from an EMBL/GenBank/DDBJ whole genome shotgun (WGS) entry which is preliminary data.</text>
</comment>
<dbReference type="SMART" id="SM00345">
    <property type="entry name" value="HTH_GNTR"/>
    <property type="match status" value="1"/>
</dbReference>
<dbReference type="Proteomes" id="UP000317303">
    <property type="component" value="Unassembled WGS sequence"/>
</dbReference>
<evidence type="ECO:0000256" key="3">
    <source>
        <dbReference type="ARBA" id="ARBA00023163"/>
    </source>
</evidence>
<evidence type="ECO:0000256" key="1">
    <source>
        <dbReference type="ARBA" id="ARBA00023015"/>
    </source>
</evidence>
<dbReference type="GO" id="GO:0003677">
    <property type="term" value="F:DNA binding"/>
    <property type="evidence" value="ECO:0007669"/>
    <property type="project" value="UniProtKB-KW"/>
</dbReference>
<dbReference type="Gene3D" id="1.20.120.530">
    <property type="entry name" value="GntR ligand-binding domain-like"/>
    <property type="match status" value="1"/>
</dbReference>
<keyword evidence="6" id="KW-1185">Reference proteome</keyword>